<dbReference type="PROSITE" id="PS50280">
    <property type="entry name" value="SET"/>
    <property type="match status" value="1"/>
</dbReference>
<proteinExistence type="predicted"/>
<dbReference type="Gene3D" id="2.170.270.10">
    <property type="entry name" value="SET domain"/>
    <property type="match status" value="1"/>
</dbReference>
<dbReference type="PROSITE" id="PS50102">
    <property type="entry name" value="RRM"/>
    <property type="match status" value="1"/>
</dbReference>
<evidence type="ECO:0000256" key="3">
    <source>
        <dbReference type="ARBA" id="ARBA00022603"/>
    </source>
</evidence>
<dbReference type="GO" id="GO:0032259">
    <property type="term" value="P:methylation"/>
    <property type="evidence" value="ECO:0007669"/>
    <property type="project" value="UniProtKB-KW"/>
</dbReference>
<dbReference type="EC" id="2.1.1.354" evidence="2"/>
<dbReference type="HOGENOM" id="CLU_556863_0_0_1"/>
<evidence type="ECO:0000256" key="1">
    <source>
        <dbReference type="ARBA" id="ARBA00004123"/>
    </source>
</evidence>
<protein>
    <recommendedName>
        <fullName evidence="2">[histone H3]-lysine(4) N-trimethyltransferase</fullName>
        <ecNumber evidence="2">2.1.1.354</ecNumber>
    </recommendedName>
</protein>
<dbReference type="Gene3D" id="3.30.70.330">
    <property type="match status" value="1"/>
</dbReference>
<keyword evidence="5" id="KW-0949">S-adenosyl-L-methionine</keyword>
<evidence type="ECO:0000256" key="9">
    <source>
        <dbReference type="ARBA" id="ARBA00047583"/>
    </source>
</evidence>
<gene>
    <name evidence="16" type="ORF">O9G_000278</name>
</gene>
<evidence type="ECO:0000256" key="11">
    <source>
        <dbReference type="PROSITE-ProRule" id="PRU00176"/>
    </source>
</evidence>
<dbReference type="PANTHER" id="PTHR45814:SF2">
    <property type="entry name" value="HISTONE-LYSINE N-METHYLTRANSFERASE SETD1"/>
    <property type="match status" value="1"/>
</dbReference>
<dbReference type="GO" id="GO:0003723">
    <property type="term" value="F:RNA binding"/>
    <property type="evidence" value="ECO:0007669"/>
    <property type="project" value="UniProtKB-UniRule"/>
</dbReference>
<feature type="region of interest" description="Disordered" evidence="12">
    <location>
        <begin position="312"/>
        <end position="334"/>
    </location>
</feature>
<evidence type="ECO:0000313" key="17">
    <source>
        <dbReference type="Proteomes" id="UP000030755"/>
    </source>
</evidence>
<evidence type="ECO:0000313" key="16">
    <source>
        <dbReference type="EMBL" id="EPZ31799.1"/>
    </source>
</evidence>
<dbReference type="PROSITE" id="PS50868">
    <property type="entry name" value="POST_SET"/>
    <property type="match status" value="1"/>
</dbReference>
<feature type="domain" description="Post-SET" evidence="15">
    <location>
        <begin position="474"/>
        <end position="490"/>
    </location>
</feature>
<evidence type="ECO:0000256" key="4">
    <source>
        <dbReference type="ARBA" id="ARBA00022679"/>
    </source>
</evidence>
<dbReference type="GO" id="GO:0048188">
    <property type="term" value="C:Set1C/COMPASS complex"/>
    <property type="evidence" value="ECO:0007669"/>
    <property type="project" value="TreeGrafter"/>
</dbReference>
<feature type="domain" description="SET" evidence="14">
    <location>
        <begin position="351"/>
        <end position="468"/>
    </location>
</feature>
<dbReference type="InterPro" id="IPR046341">
    <property type="entry name" value="SET_dom_sf"/>
</dbReference>
<dbReference type="GO" id="GO:0140999">
    <property type="term" value="F:histone H3K4 trimethyltransferase activity"/>
    <property type="evidence" value="ECO:0007669"/>
    <property type="project" value="UniProtKB-EC"/>
</dbReference>
<dbReference type="OrthoDB" id="308383at2759"/>
<reference evidence="16 17" key="1">
    <citation type="journal article" date="2013" name="Curr. Biol.">
        <title>Shared signatures of parasitism and phylogenomics unite Cryptomycota and microsporidia.</title>
        <authorList>
            <person name="James T.Y."/>
            <person name="Pelin A."/>
            <person name="Bonen L."/>
            <person name="Ahrendt S."/>
            <person name="Sain D."/>
            <person name="Corradi N."/>
            <person name="Stajich J.E."/>
        </authorList>
    </citation>
    <scope>NUCLEOTIDE SEQUENCE [LARGE SCALE GENOMIC DNA]</scope>
    <source>
        <strain evidence="16 17">CSF55</strain>
    </source>
</reference>
<evidence type="ECO:0000256" key="6">
    <source>
        <dbReference type="ARBA" id="ARBA00022853"/>
    </source>
</evidence>
<comment type="catalytic activity">
    <reaction evidence="10">
        <text>N(6),N(6)-dimethyl-L-lysyl(4)-[histone H3] + S-adenosyl-L-methionine = N(6),N(6),N(6)-trimethyl-L-lysyl(4)-[histone H3] + S-adenosyl-L-homocysteine + H(+)</text>
        <dbReference type="Rhea" id="RHEA:60272"/>
        <dbReference type="Rhea" id="RHEA-COMP:15537"/>
        <dbReference type="Rhea" id="RHEA-COMP:15540"/>
        <dbReference type="ChEBI" id="CHEBI:15378"/>
        <dbReference type="ChEBI" id="CHEBI:57856"/>
        <dbReference type="ChEBI" id="CHEBI:59789"/>
        <dbReference type="ChEBI" id="CHEBI:61961"/>
        <dbReference type="ChEBI" id="CHEBI:61976"/>
    </reaction>
</comment>
<sequence>MKFRVDLSKKNTLFVKQRWDEYSIQEKPPNTVLITGFRHNQVTESYVKAKFSDYGEIQSVKLLRDLSTGIFMGFASVEYVDYSMARKAVNCAQSDFNVKYDKNCQIYEEQKKSLSRMKNETPEYSIRKEDKRRQENKRGERINRIYPCLKISLKCIPRSFDKEDIRKAFIDVSIYQTKYLLRRQLQRVILKDLIFDWCGPVIDSFLNRHFPKPEQEQDNSKFPLALKNNIDIRKLGKSKTSKTKQVNKEYEESSDSEPENIINKPALPLIDQVKDHVKCETGCARTEGIFQFSKKQKIEFQRLKVETLKKSENLNANHSSRDQRRLNRQLLHPGQGNSDLMKYNSMRMRKKNLKFDKSMIHAWGLFTLEQIDQGDMIIEYVGEIVRAIVAEAREKRYEKEGIGSSYLFRVDDELVVDATKKGNLARFINHSCDPNCVAKIITIENQKKIVFYAKKAIQVGEEITYDYKFPREEKKIPCCCGSSKCRGSLN</sequence>
<keyword evidence="6" id="KW-0156">Chromatin regulator</keyword>
<keyword evidence="3 16" id="KW-0489">Methyltransferase</keyword>
<evidence type="ECO:0000256" key="7">
    <source>
        <dbReference type="ARBA" id="ARBA00023242"/>
    </source>
</evidence>
<dbReference type="InterPro" id="IPR003616">
    <property type="entry name" value="Post-SET_dom"/>
</dbReference>
<dbReference type="InterPro" id="IPR035979">
    <property type="entry name" value="RBD_domain_sf"/>
</dbReference>
<evidence type="ECO:0000256" key="8">
    <source>
        <dbReference type="ARBA" id="ARBA00047571"/>
    </source>
</evidence>
<feature type="domain" description="RRM" evidence="13">
    <location>
        <begin position="30"/>
        <end position="111"/>
    </location>
</feature>
<dbReference type="InterPro" id="IPR000504">
    <property type="entry name" value="RRM_dom"/>
</dbReference>
<organism evidence="16 17">
    <name type="scientific">Rozella allomycis (strain CSF55)</name>
    <dbReference type="NCBI Taxonomy" id="988480"/>
    <lineage>
        <taxon>Eukaryota</taxon>
        <taxon>Fungi</taxon>
        <taxon>Fungi incertae sedis</taxon>
        <taxon>Cryptomycota</taxon>
        <taxon>Cryptomycota incertae sedis</taxon>
        <taxon>Rozella</taxon>
    </lineage>
</organism>
<evidence type="ECO:0000256" key="2">
    <source>
        <dbReference type="ARBA" id="ARBA00012182"/>
    </source>
</evidence>
<dbReference type="InterPro" id="IPR001214">
    <property type="entry name" value="SET_dom"/>
</dbReference>
<dbReference type="Pfam" id="PF00076">
    <property type="entry name" value="RRM_1"/>
    <property type="match status" value="1"/>
</dbReference>
<dbReference type="SUPFAM" id="SSF54928">
    <property type="entry name" value="RNA-binding domain, RBD"/>
    <property type="match status" value="1"/>
</dbReference>
<dbReference type="SMART" id="SM00508">
    <property type="entry name" value="PostSET"/>
    <property type="match status" value="1"/>
</dbReference>
<evidence type="ECO:0000259" key="14">
    <source>
        <dbReference type="PROSITE" id="PS50280"/>
    </source>
</evidence>
<dbReference type="AlphaFoldDB" id="A0A075AP47"/>
<comment type="catalytic activity">
    <reaction evidence="9">
        <text>N(6)-methyl-L-lysyl(4)-[histone H3] + S-adenosyl-L-methionine = N(6),N(6)-dimethyl-L-lysyl(4)-[histone H3] + S-adenosyl-L-homocysteine + H(+)</text>
        <dbReference type="Rhea" id="RHEA:60268"/>
        <dbReference type="Rhea" id="RHEA-COMP:15540"/>
        <dbReference type="Rhea" id="RHEA-COMP:15543"/>
        <dbReference type="ChEBI" id="CHEBI:15378"/>
        <dbReference type="ChEBI" id="CHEBI:57856"/>
        <dbReference type="ChEBI" id="CHEBI:59789"/>
        <dbReference type="ChEBI" id="CHEBI:61929"/>
        <dbReference type="ChEBI" id="CHEBI:61976"/>
    </reaction>
</comment>
<keyword evidence="4 16" id="KW-0808">Transferase</keyword>
<evidence type="ECO:0000256" key="10">
    <source>
        <dbReference type="ARBA" id="ARBA00049129"/>
    </source>
</evidence>
<feature type="region of interest" description="Disordered" evidence="12">
    <location>
        <begin position="237"/>
        <end position="258"/>
    </location>
</feature>
<dbReference type="SMART" id="SM00317">
    <property type="entry name" value="SET"/>
    <property type="match status" value="1"/>
</dbReference>
<evidence type="ECO:0000259" key="13">
    <source>
        <dbReference type="PROSITE" id="PS50102"/>
    </source>
</evidence>
<evidence type="ECO:0000259" key="15">
    <source>
        <dbReference type="PROSITE" id="PS50868"/>
    </source>
</evidence>
<evidence type="ECO:0000256" key="5">
    <source>
        <dbReference type="ARBA" id="ARBA00022691"/>
    </source>
</evidence>
<comment type="subcellular location">
    <subcellularLocation>
        <location evidence="1">Nucleus</location>
    </subcellularLocation>
</comment>
<name>A0A075AP47_ROZAC</name>
<keyword evidence="11" id="KW-0694">RNA-binding</keyword>
<feature type="region of interest" description="Disordered" evidence="12">
    <location>
        <begin position="118"/>
        <end position="137"/>
    </location>
</feature>
<keyword evidence="7" id="KW-0539">Nucleus</keyword>
<keyword evidence="17" id="KW-1185">Reference proteome</keyword>
<accession>A0A075AP47</accession>
<dbReference type="InterPro" id="IPR012677">
    <property type="entry name" value="Nucleotide-bd_a/b_plait_sf"/>
</dbReference>
<evidence type="ECO:0000256" key="12">
    <source>
        <dbReference type="SAM" id="MobiDB-lite"/>
    </source>
</evidence>
<dbReference type="Proteomes" id="UP000030755">
    <property type="component" value="Unassembled WGS sequence"/>
</dbReference>
<dbReference type="SUPFAM" id="SSF82199">
    <property type="entry name" value="SET domain"/>
    <property type="match status" value="1"/>
</dbReference>
<dbReference type="Pfam" id="PF00856">
    <property type="entry name" value="SET"/>
    <property type="match status" value="1"/>
</dbReference>
<dbReference type="STRING" id="988480.A0A075AP47"/>
<dbReference type="SMART" id="SM00360">
    <property type="entry name" value="RRM"/>
    <property type="match status" value="1"/>
</dbReference>
<dbReference type="PANTHER" id="PTHR45814">
    <property type="entry name" value="HISTONE-LYSINE N-METHYLTRANSFERASE SETD1"/>
    <property type="match status" value="1"/>
</dbReference>
<dbReference type="EMBL" id="KE561209">
    <property type="protein sequence ID" value="EPZ31799.1"/>
    <property type="molecule type" value="Genomic_DNA"/>
</dbReference>
<comment type="catalytic activity">
    <reaction evidence="8">
        <text>L-lysyl(4)-[histone H3] + 3 S-adenosyl-L-methionine = N(6),N(6),N(6)-trimethyl-L-lysyl(4)-[histone H3] + 3 S-adenosyl-L-homocysteine + 3 H(+)</text>
        <dbReference type="Rhea" id="RHEA:60260"/>
        <dbReference type="Rhea" id="RHEA-COMP:15537"/>
        <dbReference type="Rhea" id="RHEA-COMP:15547"/>
        <dbReference type="ChEBI" id="CHEBI:15378"/>
        <dbReference type="ChEBI" id="CHEBI:29969"/>
        <dbReference type="ChEBI" id="CHEBI:57856"/>
        <dbReference type="ChEBI" id="CHEBI:59789"/>
        <dbReference type="ChEBI" id="CHEBI:61961"/>
        <dbReference type="EC" id="2.1.1.354"/>
    </reaction>
</comment>
<dbReference type="InterPro" id="IPR044570">
    <property type="entry name" value="Set1-like"/>
</dbReference>